<dbReference type="Proteomes" id="UP000823775">
    <property type="component" value="Unassembled WGS sequence"/>
</dbReference>
<protein>
    <submittedName>
        <fullName evidence="1">Uncharacterized protein</fullName>
    </submittedName>
</protein>
<accession>A0ABS8VDN8</accession>
<name>A0ABS8VDN8_DATST</name>
<sequence length="80" mass="8814">YLGAILSSRSRVFIQGPSSGLDTMRVRIRPFVIGIVRLGVGECSMASMNKDMDISRLMAYAYETEKKKVKIAVSKGETAK</sequence>
<evidence type="ECO:0000313" key="1">
    <source>
        <dbReference type="EMBL" id="MCD9644824.1"/>
    </source>
</evidence>
<feature type="non-terminal residue" evidence="1">
    <location>
        <position position="1"/>
    </location>
</feature>
<reference evidence="1 2" key="1">
    <citation type="journal article" date="2021" name="BMC Genomics">
        <title>Datura genome reveals duplications of psychoactive alkaloid biosynthetic genes and high mutation rate following tissue culture.</title>
        <authorList>
            <person name="Rajewski A."/>
            <person name="Carter-House D."/>
            <person name="Stajich J."/>
            <person name="Litt A."/>
        </authorList>
    </citation>
    <scope>NUCLEOTIDE SEQUENCE [LARGE SCALE GENOMIC DNA]</scope>
    <source>
        <strain evidence="1">AR-01</strain>
    </source>
</reference>
<dbReference type="EMBL" id="JACEIK010004257">
    <property type="protein sequence ID" value="MCD9644824.1"/>
    <property type="molecule type" value="Genomic_DNA"/>
</dbReference>
<organism evidence="1 2">
    <name type="scientific">Datura stramonium</name>
    <name type="common">Jimsonweed</name>
    <name type="synonym">Common thornapple</name>
    <dbReference type="NCBI Taxonomy" id="4076"/>
    <lineage>
        <taxon>Eukaryota</taxon>
        <taxon>Viridiplantae</taxon>
        <taxon>Streptophyta</taxon>
        <taxon>Embryophyta</taxon>
        <taxon>Tracheophyta</taxon>
        <taxon>Spermatophyta</taxon>
        <taxon>Magnoliopsida</taxon>
        <taxon>eudicotyledons</taxon>
        <taxon>Gunneridae</taxon>
        <taxon>Pentapetalae</taxon>
        <taxon>asterids</taxon>
        <taxon>lamiids</taxon>
        <taxon>Solanales</taxon>
        <taxon>Solanaceae</taxon>
        <taxon>Solanoideae</taxon>
        <taxon>Datureae</taxon>
        <taxon>Datura</taxon>
    </lineage>
</organism>
<comment type="caution">
    <text evidence="1">The sequence shown here is derived from an EMBL/GenBank/DDBJ whole genome shotgun (WGS) entry which is preliminary data.</text>
</comment>
<evidence type="ECO:0000313" key="2">
    <source>
        <dbReference type="Proteomes" id="UP000823775"/>
    </source>
</evidence>
<proteinExistence type="predicted"/>
<gene>
    <name evidence="1" type="ORF">HAX54_033273</name>
</gene>
<keyword evidence="2" id="KW-1185">Reference proteome</keyword>